<proteinExistence type="predicted"/>
<organism evidence="1">
    <name type="scientific">Anguilla anguilla</name>
    <name type="common">European freshwater eel</name>
    <name type="synonym">Muraena anguilla</name>
    <dbReference type="NCBI Taxonomy" id="7936"/>
    <lineage>
        <taxon>Eukaryota</taxon>
        <taxon>Metazoa</taxon>
        <taxon>Chordata</taxon>
        <taxon>Craniata</taxon>
        <taxon>Vertebrata</taxon>
        <taxon>Euteleostomi</taxon>
        <taxon>Actinopterygii</taxon>
        <taxon>Neopterygii</taxon>
        <taxon>Teleostei</taxon>
        <taxon>Anguilliformes</taxon>
        <taxon>Anguillidae</taxon>
        <taxon>Anguilla</taxon>
    </lineage>
</organism>
<reference evidence="1" key="1">
    <citation type="submission" date="2014-11" db="EMBL/GenBank/DDBJ databases">
        <authorList>
            <person name="Amaro Gonzalez C."/>
        </authorList>
    </citation>
    <scope>NUCLEOTIDE SEQUENCE</scope>
</reference>
<reference evidence="1" key="2">
    <citation type="journal article" date="2015" name="Fish Shellfish Immunol.">
        <title>Early steps in the European eel (Anguilla anguilla)-Vibrio vulnificus interaction in the gills: Role of the RtxA13 toxin.</title>
        <authorList>
            <person name="Callol A."/>
            <person name="Pajuelo D."/>
            <person name="Ebbesson L."/>
            <person name="Teles M."/>
            <person name="MacKenzie S."/>
            <person name="Amaro C."/>
        </authorList>
    </citation>
    <scope>NUCLEOTIDE SEQUENCE</scope>
</reference>
<dbReference type="AlphaFoldDB" id="A0A0E9VAM6"/>
<sequence length="72" mass="8378">MLKSSRSPAFCRCYHSRHKIYRTCFQIAAPLVSMFLESSHFSVLLAEFPCCQVNIFVPRTSKYKQNTKLNCL</sequence>
<name>A0A0E9VAM6_ANGAN</name>
<protein>
    <submittedName>
        <fullName evidence="1">Uncharacterized protein</fullName>
    </submittedName>
</protein>
<evidence type="ECO:0000313" key="1">
    <source>
        <dbReference type="EMBL" id="JAH75086.1"/>
    </source>
</evidence>
<accession>A0A0E9VAM6</accession>
<dbReference type="EMBL" id="GBXM01033491">
    <property type="protein sequence ID" value="JAH75086.1"/>
    <property type="molecule type" value="Transcribed_RNA"/>
</dbReference>